<feature type="coiled-coil region" evidence="1">
    <location>
        <begin position="505"/>
        <end position="532"/>
    </location>
</feature>
<dbReference type="HOGENOM" id="CLU_023694_0_0_1"/>
<dbReference type="Proteomes" id="UP000053593">
    <property type="component" value="Unassembled WGS sequence"/>
</dbReference>
<dbReference type="OrthoDB" id="3010434at2759"/>
<name>A0A0D0BQW6_9AGAR</name>
<protein>
    <submittedName>
        <fullName evidence="2">Uncharacterized protein</fullName>
    </submittedName>
</protein>
<evidence type="ECO:0000313" key="3">
    <source>
        <dbReference type="Proteomes" id="UP000053593"/>
    </source>
</evidence>
<organism evidence="2 3">
    <name type="scientific">Collybiopsis luxurians FD-317 M1</name>
    <dbReference type="NCBI Taxonomy" id="944289"/>
    <lineage>
        <taxon>Eukaryota</taxon>
        <taxon>Fungi</taxon>
        <taxon>Dikarya</taxon>
        <taxon>Basidiomycota</taxon>
        <taxon>Agaricomycotina</taxon>
        <taxon>Agaricomycetes</taxon>
        <taxon>Agaricomycetidae</taxon>
        <taxon>Agaricales</taxon>
        <taxon>Marasmiineae</taxon>
        <taxon>Omphalotaceae</taxon>
        <taxon>Collybiopsis</taxon>
        <taxon>Collybiopsis luxurians</taxon>
    </lineage>
</organism>
<keyword evidence="1" id="KW-0175">Coiled coil</keyword>
<sequence length="674" mass="75195">MSSLEVIEALSPGSQQSNLNKFTASYKAANSNFVDLLTYPFLQSIVLVEGNKDLRTIVVDGNSRFGQLCITDTSIARQVINYAKTIPGLLHNLTVGGYATTYKPVVAQYVAQALASTNGNEQFFESFQTRLFLLDKQIALVTSQIADLTTQIEHVNDELAQTNVSRVIRDIIKALFKLSDSSEDRDIQIAALLNVGLETLKSKFSQLWPDRRRLEELIKGLTTLKDNLSTVKALFTALSSSLTGIISDTKSLLYLWSDVQAHLGRVETVERSFTSQEIQQIADKWAKAEQAAEEYIEAVTSSGATKAPSIQSLLKTMAARSSTLVSRIPRTKAELRIAELIASLGPETRTAARGRYLAGYPLTLTLIICVCTCLRPPKETQAVLDDMALQTSGVMKQFNDLLQLPYLNQLQVNDPNKPSEKINLQDMVLNYQKLYWDLQQMTIPVAQDLQSYSDIVLALLPMLPNEISVETYLAAHKGLANDFKVQADEIYKESSKYKDHWDKAIKAVLDTIDECKKNIEAWEKTVDQLSEEVKQQTLYAILYAVGAILIFAASAVVPGGSEYPFPYCPLHYLNQAISELKIRIATARDTQEKLETLLPYMQKIADSLTGITDVWSDISKNLNDVSAWNLLLSTEGQQLLDSLKPKLIQSWTDIKNASQKYIDIITGQTRDMHK</sequence>
<keyword evidence="3" id="KW-1185">Reference proteome</keyword>
<evidence type="ECO:0000256" key="1">
    <source>
        <dbReference type="SAM" id="Coils"/>
    </source>
</evidence>
<dbReference type="EMBL" id="KN834790">
    <property type="protein sequence ID" value="KIK57576.1"/>
    <property type="molecule type" value="Genomic_DNA"/>
</dbReference>
<dbReference type="AlphaFoldDB" id="A0A0D0BQW6"/>
<gene>
    <name evidence="2" type="ORF">GYMLUDRAFT_172627</name>
</gene>
<proteinExistence type="predicted"/>
<dbReference type="SUPFAM" id="SSF58100">
    <property type="entry name" value="Bacterial hemolysins"/>
    <property type="match status" value="2"/>
</dbReference>
<dbReference type="Gene3D" id="1.20.1170.10">
    <property type="match status" value="2"/>
</dbReference>
<accession>A0A0D0BQW6</accession>
<evidence type="ECO:0000313" key="2">
    <source>
        <dbReference type="EMBL" id="KIK57576.1"/>
    </source>
</evidence>
<reference evidence="2 3" key="1">
    <citation type="submission" date="2014-04" db="EMBL/GenBank/DDBJ databases">
        <title>Evolutionary Origins and Diversification of the Mycorrhizal Mutualists.</title>
        <authorList>
            <consortium name="DOE Joint Genome Institute"/>
            <consortium name="Mycorrhizal Genomics Consortium"/>
            <person name="Kohler A."/>
            <person name="Kuo A."/>
            <person name="Nagy L.G."/>
            <person name="Floudas D."/>
            <person name="Copeland A."/>
            <person name="Barry K.W."/>
            <person name="Cichocki N."/>
            <person name="Veneault-Fourrey C."/>
            <person name="LaButti K."/>
            <person name="Lindquist E.A."/>
            <person name="Lipzen A."/>
            <person name="Lundell T."/>
            <person name="Morin E."/>
            <person name="Murat C."/>
            <person name="Riley R."/>
            <person name="Ohm R."/>
            <person name="Sun H."/>
            <person name="Tunlid A."/>
            <person name="Henrissat B."/>
            <person name="Grigoriev I.V."/>
            <person name="Hibbett D.S."/>
            <person name="Martin F."/>
        </authorList>
    </citation>
    <scope>NUCLEOTIDE SEQUENCE [LARGE SCALE GENOMIC DNA]</scope>
    <source>
        <strain evidence="2 3">FD-317 M1</strain>
    </source>
</reference>